<protein>
    <recommendedName>
        <fullName evidence="5">Protein TonB</fullName>
    </recommendedName>
</protein>
<dbReference type="InterPro" id="IPR037682">
    <property type="entry name" value="TonB_C"/>
</dbReference>
<evidence type="ECO:0000313" key="8">
    <source>
        <dbReference type="Proteomes" id="UP001165498"/>
    </source>
</evidence>
<evidence type="ECO:0000256" key="1">
    <source>
        <dbReference type="ARBA" id="ARBA00004167"/>
    </source>
</evidence>
<dbReference type="InterPro" id="IPR006260">
    <property type="entry name" value="TonB/TolA_C"/>
</dbReference>
<accession>A0ABT1QUW9</accession>
<evidence type="ECO:0000256" key="4">
    <source>
        <dbReference type="ARBA" id="ARBA00023136"/>
    </source>
</evidence>
<dbReference type="EMBL" id="JANFQO010000014">
    <property type="protein sequence ID" value="MCQ4166078.1"/>
    <property type="molecule type" value="Genomic_DNA"/>
</dbReference>
<comment type="caution">
    <text evidence="7">The sequence shown here is derived from an EMBL/GenBank/DDBJ whole genome shotgun (WGS) entry which is preliminary data.</text>
</comment>
<organism evidence="7 8">
    <name type="scientific">Tahibacter harae</name>
    <dbReference type="NCBI Taxonomy" id="2963937"/>
    <lineage>
        <taxon>Bacteria</taxon>
        <taxon>Pseudomonadati</taxon>
        <taxon>Pseudomonadota</taxon>
        <taxon>Gammaproteobacteria</taxon>
        <taxon>Lysobacterales</taxon>
        <taxon>Rhodanobacteraceae</taxon>
        <taxon>Tahibacter</taxon>
    </lineage>
</organism>
<comment type="similarity">
    <text evidence="5">Belongs to the TonB family.</text>
</comment>
<dbReference type="PANTHER" id="PTHR34978:SF3">
    <property type="entry name" value="SLR0241 PROTEIN"/>
    <property type="match status" value="1"/>
</dbReference>
<dbReference type="Pfam" id="PF03544">
    <property type="entry name" value="TonB_C"/>
    <property type="match status" value="1"/>
</dbReference>
<feature type="transmembrane region" description="Helical" evidence="5">
    <location>
        <begin position="166"/>
        <end position="190"/>
    </location>
</feature>
<keyword evidence="5" id="KW-0653">Protein transport</keyword>
<name>A0ABT1QUW9_9GAMM</name>
<keyword evidence="5" id="KW-0997">Cell inner membrane</keyword>
<comment type="subcellular location">
    <subcellularLocation>
        <location evidence="5">Cell inner membrane</location>
        <topology evidence="5">Single-pass membrane protein</topology>
        <orientation evidence="5">Periplasmic side</orientation>
    </subcellularLocation>
    <subcellularLocation>
        <location evidence="1">Membrane</location>
        <topology evidence="1">Single-pass membrane protein</topology>
    </subcellularLocation>
</comment>
<evidence type="ECO:0000313" key="7">
    <source>
        <dbReference type="EMBL" id="MCQ4166078.1"/>
    </source>
</evidence>
<feature type="domain" description="TonB C-terminal" evidence="6">
    <location>
        <begin position="443"/>
        <end position="537"/>
    </location>
</feature>
<keyword evidence="5" id="KW-1003">Cell membrane</keyword>
<keyword evidence="4 5" id="KW-0472">Membrane</keyword>
<dbReference type="NCBIfam" id="TIGR01352">
    <property type="entry name" value="tonB_Cterm"/>
    <property type="match status" value="1"/>
</dbReference>
<dbReference type="RefSeq" id="WP_255915268.1">
    <property type="nucleotide sequence ID" value="NZ_JANFQO010000014.1"/>
</dbReference>
<dbReference type="InterPro" id="IPR003538">
    <property type="entry name" value="TonB"/>
</dbReference>
<sequence>MLQLIGLVLLHFLWQGALVGAVFGLLRRVLAGGQPRYVLGLTCFAALIAAPLITAWLLLADTAAPAAAGLAVAAQGSAAPVYALQQGVLQPWMDYLPWLVACWGAGVAVLSLRALLHWHGLSRLIRRGTPLPEWDQRLRALCAQFGLGRVGLLYSAKVETPTLVGWIRPVILLPAAVALGFPAAQIELILAHELGHLRRWDHIVNLVQVVAETVLFYHPVVHWISRDLRDQREICCDELVLRMSKANPRDYVATLADLEQLRLDGPGALALSATGGVLLERVQHIAKVPPTRLDLRAPLRLLPLLAVSLAVIVLGYAQRAAWENSTMLALLAPQPLRELLLREAAPVQVSPLAVNDMTAGRTLRLPRLPQLAEPAPAPVAAAPVEAVPLASAAAPQVPALKLAPEAAAPVPVEAAVAAPAPAAAETAAAEPAPAATAPVAEKITLRDPIAAHAVQPAYPERALLRGVEGTVRLSYSLDEDGRVTDVRVEQHAPESLFDTAAVTALKKWRFVPGSFEAGSRRYSRLFVFALQGAGSKAGFAEDGVDPNECRMVTGTRICRRPGDVAQVELEAAALD</sequence>
<comment type="function">
    <text evidence="5">Interacts with outer membrane receptor proteins that carry out high-affinity binding and energy dependent uptake into the periplasmic space of specific substrates. It could act to transduce energy from the cytoplasmic membrane to specific energy-requiring processes in the outer membrane, resulting in the release into the periplasm of ligands bound by these outer membrane proteins.</text>
</comment>
<keyword evidence="2 5" id="KW-0812">Transmembrane</keyword>
<evidence type="ECO:0000256" key="3">
    <source>
        <dbReference type="ARBA" id="ARBA00022989"/>
    </source>
</evidence>
<gene>
    <name evidence="7" type="ORF">NM961_15255</name>
</gene>
<keyword evidence="5" id="KW-0813">Transport</keyword>
<keyword evidence="3 5" id="KW-1133">Transmembrane helix</keyword>
<proteinExistence type="inferred from homology"/>
<evidence type="ECO:0000256" key="5">
    <source>
        <dbReference type="RuleBase" id="RU362123"/>
    </source>
</evidence>
<dbReference type="InterPro" id="IPR052173">
    <property type="entry name" value="Beta-lactam_resp_regulator"/>
</dbReference>
<evidence type="ECO:0000256" key="2">
    <source>
        <dbReference type="ARBA" id="ARBA00022692"/>
    </source>
</evidence>
<feature type="transmembrane region" description="Helical" evidence="5">
    <location>
        <begin position="95"/>
        <end position="116"/>
    </location>
</feature>
<dbReference type="PROSITE" id="PS52015">
    <property type="entry name" value="TONB_CTD"/>
    <property type="match status" value="1"/>
</dbReference>
<dbReference type="Pfam" id="PF05569">
    <property type="entry name" value="Peptidase_M56"/>
    <property type="match status" value="1"/>
</dbReference>
<dbReference type="PRINTS" id="PR01374">
    <property type="entry name" value="TONBPROTEIN"/>
</dbReference>
<dbReference type="PANTHER" id="PTHR34978">
    <property type="entry name" value="POSSIBLE SENSOR-TRANSDUCER PROTEIN BLAR"/>
    <property type="match status" value="1"/>
</dbReference>
<reference evidence="7" key="1">
    <citation type="submission" date="2022-07" db="EMBL/GenBank/DDBJ databases">
        <title>Tahibacter sp., a new gammaproteobacterium isolated from the silt sample collected at pig farm.</title>
        <authorList>
            <person name="Chen H."/>
        </authorList>
    </citation>
    <scope>NUCLEOTIDE SEQUENCE</scope>
    <source>
        <strain evidence="7">P2K</strain>
    </source>
</reference>
<dbReference type="CDD" id="cd07341">
    <property type="entry name" value="M56_BlaR1_MecR1_like"/>
    <property type="match status" value="1"/>
</dbReference>
<dbReference type="Gene3D" id="3.30.2420.10">
    <property type="entry name" value="TonB"/>
    <property type="match status" value="1"/>
</dbReference>
<feature type="transmembrane region" description="Helical" evidence="5">
    <location>
        <begin position="37"/>
        <end position="59"/>
    </location>
</feature>
<keyword evidence="5" id="KW-0735">Signal-anchor</keyword>
<dbReference type="Proteomes" id="UP001165498">
    <property type="component" value="Unassembled WGS sequence"/>
</dbReference>
<dbReference type="InterPro" id="IPR008756">
    <property type="entry name" value="Peptidase_M56"/>
</dbReference>
<comment type="caution">
    <text evidence="5">Lacks conserved residue(s) required for the propagation of feature annotation.</text>
</comment>
<dbReference type="SUPFAM" id="SSF74653">
    <property type="entry name" value="TolA/TonB C-terminal domain"/>
    <property type="match status" value="1"/>
</dbReference>
<keyword evidence="8" id="KW-1185">Reference proteome</keyword>
<evidence type="ECO:0000259" key="6">
    <source>
        <dbReference type="PROSITE" id="PS52015"/>
    </source>
</evidence>